<dbReference type="AlphaFoldDB" id="A0A498JJK0"/>
<evidence type="ECO:0000313" key="1">
    <source>
        <dbReference type="EMBL" id="RXH95077.1"/>
    </source>
</evidence>
<keyword evidence="2" id="KW-1185">Reference proteome</keyword>
<gene>
    <name evidence="1" type="ORF">DVH24_024761</name>
</gene>
<proteinExistence type="predicted"/>
<dbReference type="EMBL" id="RDQH01000333">
    <property type="protein sequence ID" value="RXH95077.1"/>
    <property type="molecule type" value="Genomic_DNA"/>
</dbReference>
<protein>
    <submittedName>
        <fullName evidence="1">Uncharacterized protein</fullName>
    </submittedName>
</protein>
<organism evidence="1 2">
    <name type="scientific">Malus domestica</name>
    <name type="common">Apple</name>
    <name type="synonym">Pyrus malus</name>
    <dbReference type="NCBI Taxonomy" id="3750"/>
    <lineage>
        <taxon>Eukaryota</taxon>
        <taxon>Viridiplantae</taxon>
        <taxon>Streptophyta</taxon>
        <taxon>Embryophyta</taxon>
        <taxon>Tracheophyta</taxon>
        <taxon>Spermatophyta</taxon>
        <taxon>Magnoliopsida</taxon>
        <taxon>eudicotyledons</taxon>
        <taxon>Gunneridae</taxon>
        <taxon>Pentapetalae</taxon>
        <taxon>rosids</taxon>
        <taxon>fabids</taxon>
        <taxon>Rosales</taxon>
        <taxon>Rosaceae</taxon>
        <taxon>Amygdaloideae</taxon>
        <taxon>Maleae</taxon>
        <taxon>Malus</taxon>
    </lineage>
</organism>
<name>A0A498JJK0_MALDO</name>
<accession>A0A498JJK0</accession>
<sequence length="210" mass="23289">MNWEGGRALAKEPLMPKGVAGPFRRRRTGHLVGILGEGQIYELGLGTGRAGPIFEGTGPDPELKETGRARPGITILKIRTGPYPARLKRAGSIRIPQIPQISQIPHSTKYEARQNHHSIAPPNSQLQLHQQLLHLQVHPRHRNQPRRLMLASAVASFSAHPKNPTSSRAMEDPKIFVETSLRKALPSKSNLMPSICNFITILFIDPRKPT</sequence>
<reference evidence="1 2" key="1">
    <citation type="submission" date="2018-10" db="EMBL/GenBank/DDBJ databases">
        <title>A high-quality apple genome assembly.</title>
        <authorList>
            <person name="Hu J."/>
        </authorList>
    </citation>
    <scope>NUCLEOTIDE SEQUENCE [LARGE SCALE GENOMIC DNA]</scope>
    <source>
        <strain evidence="2">cv. HFTH1</strain>
        <tissue evidence="1">Young leaf</tissue>
    </source>
</reference>
<comment type="caution">
    <text evidence="1">The sequence shown here is derived from an EMBL/GenBank/DDBJ whole genome shotgun (WGS) entry which is preliminary data.</text>
</comment>
<dbReference type="Proteomes" id="UP000290289">
    <property type="component" value="Chromosome 7"/>
</dbReference>
<evidence type="ECO:0000313" key="2">
    <source>
        <dbReference type="Proteomes" id="UP000290289"/>
    </source>
</evidence>